<feature type="region of interest" description="Disordered" evidence="1">
    <location>
        <begin position="83"/>
        <end position="116"/>
    </location>
</feature>
<keyword evidence="2" id="KW-0812">Transmembrane</keyword>
<evidence type="ECO:0000256" key="2">
    <source>
        <dbReference type="SAM" id="Phobius"/>
    </source>
</evidence>
<dbReference type="EMBL" id="VXIT01000002">
    <property type="protein sequence ID" value="KAA6415057.1"/>
    <property type="molecule type" value="Genomic_DNA"/>
</dbReference>
<keyword evidence="2" id="KW-1133">Transmembrane helix</keyword>
<name>A0A5M8Q041_9LECA</name>
<feature type="transmembrane region" description="Helical" evidence="2">
    <location>
        <begin position="512"/>
        <end position="533"/>
    </location>
</feature>
<evidence type="ECO:0000313" key="3">
    <source>
        <dbReference type="EMBL" id="KAA6415057.1"/>
    </source>
</evidence>
<dbReference type="Proteomes" id="UP000324767">
    <property type="component" value="Unassembled WGS sequence"/>
</dbReference>
<protein>
    <recommendedName>
        <fullName evidence="5">Mg2+ transporter protein, CorA-like/Zinc transport protein ZntB</fullName>
    </recommendedName>
</protein>
<evidence type="ECO:0000256" key="1">
    <source>
        <dbReference type="SAM" id="MobiDB-lite"/>
    </source>
</evidence>
<keyword evidence="2" id="KW-0472">Membrane</keyword>
<evidence type="ECO:0008006" key="5">
    <source>
        <dbReference type="Google" id="ProtNLM"/>
    </source>
</evidence>
<dbReference type="AlphaFoldDB" id="A0A5M8Q041"/>
<comment type="caution">
    <text evidence="3">The sequence shown here is derived from an EMBL/GenBank/DDBJ whole genome shotgun (WGS) entry which is preliminary data.</text>
</comment>
<dbReference type="OrthoDB" id="5428055at2759"/>
<feature type="compositionally biased region" description="Basic and acidic residues" evidence="1">
    <location>
        <begin position="99"/>
        <end position="116"/>
    </location>
</feature>
<accession>A0A5M8Q041</accession>
<proteinExistence type="predicted"/>
<gene>
    <name evidence="3" type="ORF">FRX48_01808</name>
</gene>
<sequence>MVTGMDPFPQSSRRHRGRAVVWDKKFEQRREKAHLAEERKLIPEAQQSLISAFFENERSRLDPLQYSFTALRKYLERANEDDLKRDPTPYAHATPLALLDDRRDSTGRRSSDGVRHSARDWDGYIRYPPPGECGTSDILDAGQLYRKLLESRLTDEANAERRVIYISNLTPMCALAIAATSSSTQRPVIRDFLQRYISYRVYFGVSNPRSFVIEFHLPYYALRSSTARLKDPRRLRRCGKFIPSRDAPGALEYLYEAQISFLIIGVDEWYWTAYCLADTYFGSEETIQSYNDRQLDGFTTQSREFPVWNPRQYALLVMSRRMKQVAKEWTNVINTLETRLEYHEESIFNELNEEPAFEDDKSFSRTKDYTSRVQLLRLLYNALVKTVESWESFEAGEIRFFDLPNDGILQALWNSYLADMEKDMTELRFLCRSVQQRIEMFDNMRNGLVNASALVESRMATDQNQNIGELTKVTVDQNHSIGRLTKVAVLYLPLTLASAIFSMTIMPKGASWIAYAILVFALSMVTLAWAGFLTNIMQLGRRKVCNIWR</sequence>
<reference evidence="3 4" key="1">
    <citation type="submission" date="2019-09" db="EMBL/GenBank/DDBJ databases">
        <title>The hologenome of the rock-dwelling lichen Lasallia pustulata.</title>
        <authorList>
            <person name="Greshake Tzovaras B."/>
            <person name="Segers F."/>
            <person name="Bicker A."/>
            <person name="Dal Grande F."/>
            <person name="Otte J."/>
            <person name="Hankeln T."/>
            <person name="Schmitt I."/>
            <person name="Ebersberger I."/>
        </authorList>
    </citation>
    <scope>NUCLEOTIDE SEQUENCE [LARGE SCALE GENOMIC DNA]</scope>
    <source>
        <strain evidence="3">A1-1</strain>
    </source>
</reference>
<evidence type="ECO:0000313" key="4">
    <source>
        <dbReference type="Proteomes" id="UP000324767"/>
    </source>
</evidence>
<organism evidence="3 4">
    <name type="scientific">Lasallia pustulata</name>
    <dbReference type="NCBI Taxonomy" id="136370"/>
    <lineage>
        <taxon>Eukaryota</taxon>
        <taxon>Fungi</taxon>
        <taxon>Dikarya</taxon>
        <taxon>Ascomycota</taxon>
        <taxon>Pezizomycotina</taxon>
        <taxon>Lecanoromycetes</taxon>
        <taxon>OSLEUM clade</taxon>
        <taxon>Umbilicariomycetidae</taxon>
        <taxon>Umbilicariales</taxon>
        <taxon>Umbilicariaceae</taxon>
        <taxon>Lasallia</taxon>
    </lineage>
</organism>
<dbReference type="Gene3D" id="1.20.58.340">
    <property type="entry name" value="Magnesium transport protein CorA, transmembrane region"/>
    <property type="match status" value="1"/>
</dbReference>